<dbReference type="Proteomes" id="UP000003379">
    <property type="component" value="Unassembled WGS sequence"/>
</dbReference>
<proteinExistence type="predicted"/>
<dbReference type="EMBL" id="AFZG01000002">
    <property type="protein sequence ID" value="EHL20154.1"/>
    <property type="molecule type" value="Genomic_DNA"/>
</dbReference>
<name>G9XAE0_9FIRM</name>
<sequence>MYMTAEKYEMDRYFINLENYEKGKKEKNKIAKELKKQGINIEKVTGLSREEITLL</sequence>
<accession>G9XAE0</accession>
<reference evidence="1 2" key="1">
    <citation type="submission" date="2011-08" db="EMBL/GenBank/DDBJ databases">
        <title>The Genome Sequence of Eubacteriaceae bacterium CM5.</title>
        <authorList>
            <consortium name="The Broad Institute Genome Sequencing Platform"/>
            <person name="Earl A."/>
            <person name="Ward D."/>
            <person name="Feldgarden M."/>
            <person name="Gevers D."/>
            <person name="Sizova M."/>
            <person name="Hazen A."/>
            <person name="Epstein S."/>
            <person name="Young S.K."/>
            <person name="Zeng Q."/>
            <person name="Gargeya S."/>
            <person name="Fitzgerald M."/>
            <person name="Haas B."/>
            <person name="Abouelleil A."/>
            <person name="Alvarado L."/>
            <person name="Arachchi H.M."/>
            <person name="Berlin A."/>
            <person name="Brown A."/>
            <person name="Chapman S.B."/>
            <person name="Chen Z."/>
            <person name="Dunbar C."/>
            <person name="Freedman E."/>
            <person name="Gearin G."/>
            <person name="Gellesch M."/>
            <person name="Goldberg J."/>
            <person name="Griggs A."/>
            <person name="Gujja S."/>
            <person name="Heiman D."/>
            <person name="Howarth C."/>
            <person name="Larson L."/>
            <person name="Lui A."/>
            <person name="MacDonald P.J.P."/>
            <person name="Montmayeur A."/>
            <person name="Murphy C."/>
            <person name="Neiman D."/>
            <person name="Pearson M."/>
            <person name="Priest M."/>
            <person name="Roberts A."/>
            <person name="Saif S."/>
            <person name="Shea T."/>
            <person name="Shenoy N."/>
            <person name="Sisk P."/>
            <person name="Stolte C."/>
            <person name="Sykes S."/>
            <person name="Wortman J."/>
            <person name="Nusbaum C."/>
            <person name="Birren B."/>
        </authorList>
    </citation>
    <scope>NUCLEOTIDE SEQUENCE [LARGE SCALE GENOMIC DNA]</scope>
    <source>
        <strain evidence="1 2">CM5</strain>
    </source>
</reference>
<gene>
    <name evidence="1" type="ORF">HMPREF9628_00965</name>
</gene>
<evidence type="ECO:0000313" key="2">
    <source>
        <dbReference type="Proteomes" id="UP000003379"/>
    </source>
</evidence>
<dbReference type="AlphaFoldDB" id="G9XAE0"/>
<comment type="caution">
    <text evidence="1">The sequence shown here is derived from an EMBL/GenBank/DDBJ whole genome shotgun (WGS) entry which is preliminary data.</text>
</comment>
<evidence type="ECO:0000313" key="1">
    <source>
        <dbReference type="EMBL" id="EHL20154.1"/>
    </source>
</evidence>
<dbReference type="HOGENOM" id="CLU_3028230_0_0_9"/>
<organism evidence="1 2">
    <name type="scientific">Peptoanaerobacter stomatis</name>
    <dbReference type="NCBI Taxonomy" id="796937"/>
    <lineage>
        <taxon>Bacteria</taxon>
        <taxon>Bacillati</taxon>
        <taxon>Bacillota</taxon>
        <taxon>Clostridia</taxon>
        <taxon>Peptostreptococcales</taxon>
        <taxon>Filifactoraceae</taxon>
        <taxon>Peptoanaerobacter</taxon>
    </lineage>
</organism>
<protein>
    <submittedName>
        <fullName evidence="1">Uncharacterized protein</fullName>
    </submittedName>
</protein>